<dbReference type="GO" id="GO:0009366">
    <property type="term" value="C:enterobactin synthetase complex"/>
    <property type="evidence" value="ECO:0007669"/>
    <property type="project" value="InterPro"/>
</dbReference>
<evidence type="ECO:0000256" key="4">
    <source>
        <dbReference type="ARBA" id="ARBA00011503"/>
    </source>
</evidence>
<dbReference type="SUPFAM" id="SSF56214">
    <property type="entry name" value="4'-phosphopantetheinyl transferase"/>
    <property type="match status" value="1"/>
</dbReference>
<organism evidence="16 17">
    <name type="scientific">Marinomonas primoryensis</name>
    <dbReference type="NCBI Taxonomy" id="178399"/>
    <lineage>
        <taxon>Bacteria</taxon>
        <taxon>Pseudomonadati</taxon>
        <taxon>Pseudomonadota</taxon>
        <taxon>Gammaproteobacteria</taxon>
        <taxon>Oceanospirillales</taxon>
        <taxon>Oceanospirillaceae</taxon>
        <taxon>Marinomonas</taxon>
    </lineage>
</organism>
<keyword evidence="7" id="KW-0259">Enterobactin biosynthesis</keyword>
<gene>
    <name evidence="16" type="ORF">A8139_10215</name>
</gene>
<feature type="binding site" evidence="13">
    <location>
        <position position="121"/>
    </location>
    <ligand>
        <name>Mg(2+)</name>
        <dbReference type="ChEBI" id="CHEBI:18420"/>
    </ligand>
</feature>
<dbReference type="PRINTS" id="PR01399">
    <property type="entry name" value="ENTSNTHTASED"/>
</dbReference>
<evidence type="ECO:0000259" key="15">
    <source>
        <dbReference type="Pfam" id="PF17837"/>
    </source>
</evidence>
<dbReference type="GO" id="GO:0009239">
    <property type="term" value="P:enterobactin biosynthetic process"/>
    <property type="evidence" value="ECO:0007669"/>
    <property type="project" value="UniProtKB-UniPathway"/>
</dbReference>
<feature type="binding site" evidence="12">
    <location>
        <position position="167"/>
    </location>
    <ligand>
        <name>CoA</name>
        <dbReference type="ChEBI" id="CHEBI:57287"/>
    </ligand>
</feature>
<keyword evidence="13" id="KW-0479">Metal-binding</keyword>
<evidence type="ECO:0000313" key="16">
    <source>
        <dbReference type="EMBL" id="AWY00335.1"/>
    </source>
</evidence>
<feature type="domain" description="4'-phosphopantetheinyl transferase" evidence="14">
    <location>
        <begin position="116"/>
        <end position="201"/>
    </location>
</feature>
<evidence type="ECO:0000256" key="6">
    <source>
        <dbReference type="ARBA" id="ARBA00022679"/>
    </source>
</evidence>
<comment type="cofactor">
    <cofactor evidence="13">
        <name>Mg(2+)</name>
        <dbReference type="ChEBI" id="CHEBI:18420"/>
    </cofactor>
</comment>
<dbReference type="RefSeq" id="WP_112137881.1">
    <property type="nucleotide sequence ID" value="NZ_CP016181.1"/>
</dbReference>
<dbReference type="UniPathway" id="UPA00017"/>
<evidence type="ECO:0000256" key="5">
    <source>
        <dbReference type="ARBA" id="ARBA00019087"/>
    </source>
</evidence>
<feature type="binding site" evidence="12">
    <location>
        <position position="163"/>
    </location>
    <ligand>
        <name>CoA</name>
        <dbReference type="ChEBI" id="CHEBI:57287"/>
    </ligand>
</feature>
<evidence type="ECO:0000256" key="3">
    <source>
        <dbReference type="ARBA" id="ARBA00008342"/>
    </source>
</evidence>
<dbReference type="GO" id="GO:0000287">
    <property type="term" value="F:magnesium ion binding"/>
    <property type="evidence" value="ECO:0007669"/>
    <property type="project" value="InterPro"/>
</dbReference>
<dbReference type="InterPro" id="IPR003542">
    <property type="entry name" value="Enbac_synth_compD-like"/>
</dbReference>
<accession>A0A2Z4PSD0</accession>
<keyword evidence="6" id="KW-0808">Transferase</keyword>
<comment type="catalytic activity">
    <reaction evidence="10">
        <text>apo-[aryl-carrier protein] + CoA = holo-[aryl-carrier protein] + adenosine 3',5'-bisphosphate + H(+)</text>
        <dbReference type="Rhea" id="RHEA:48404"/>
        <dbReference type="Rhea" id="RHEA-COMP:15903"/>
        <dbReference type="Rhea" id="RHEA-COMP:17557"/>
        <dbReference type="ChEBI" id="CHEBI:15378"/>
        <dbReference type="ChEBI" id="CHEBI:29999"/>
        <dbReference type="ChEBI" id="CHEBI:57287"/>
        <dbReference type="ChEBI" id="CHEBI:58343"/>
        <dbReference type="ChEBI" id="CHEBI:64479"/>
    </reaction>
</comment>
<evidence type="ECO:0000256" key="1">
    <source>
        <dbReference type="ARBA" id="ARBA00003937"/>
    </source>
</evidence>
<evidence type="ECO:0000256" key="12">
    <source>
        <dbReference type="PIRSR" id="PIRSR603542-1"/>
    </source>
</evidence>
<comment type="function">
    <text evidence="1">Involved in the biosynthesis of the siderophore enterobactin (enterochelin), which is a macrocyclic trimeric lactone of N-(2,3-dihydroxybenzoyl)-serine. The serine trilactone serves as a scaffolding for the three catechol functionalities that provide hexadentate coordination for the tightly ligated iron(2+) atoms. Plays an essential role in the assembly of the enterobactin by catalyzing the transfer of the 4'-phosphopantetheine (Ppant) moiety from coenzyme A to the apo-domains of both EntB (ArCP domain) and EntF (PCP domain) to yield their holo-forms which make them competent for the activation of 2,3-dihydroxybenzoate (DHB) and L-serine, respectively.</text>
</comment>
<sequence length="228" mass="26116">MKRFYQTQIRLSESGYVNVSHFCFIEGSLVGTDYDMTITKPLDYEKWRSKRQETFLAGRLAVRHAQAYLNEPAKDILKAEDGSPLWPGEYTGSISHTDNQAVVVLLPQAQGDIQYIGIDLERLVNADKLDIAHLIGLEREFKILIAEGMEKSFLVLLLFSLKESVYKALYPAVREFFDFLDVELISKDSNDVFEFQVKRQLSEKIPSGFILRGSYAIQGEHVMTWAYC</sequence>
<dbReference type="EMBL" id="CP016181">
    <property type="protein sequence ID" value="AWY00335.1"/>
    <property type="molecule type" value="Genomic_DNA"/>
</dbReference>
<evidence type="ECO:0000259" key="14">
    <source>
        <dbReference type="Pfam" id="PF01648"/>
    </source>
</evidence>
<comment type="similarity">
    <text evidence="3">Belongs to the P-Pant transferase superfamily. EntD family.</text>
</comment>
<dbReference type="InterPro" id="IPR008278">
    <property type="entry name" value="4-PPantetheinyl_Trfase_dom"/>
</dbReference>
<dbReference type="Pfam" id="PF17837">
    <property type="entry name" value="4PPT_N"/>
    <property type="match status" value="1"/>
</dbReference>
<comment type="catalytic activity">
    <reaction evidence="11">
        <text>apo-[peptidyl-carrier protein] + CoA = holo-[peptidyl-carrier protein] + adenosine 3',5'-bisphosphate + H(+)</text>
        <dbReference type="Rhea" id="RHEA:46228"/>
        <dbReference type="Rhea" id="RHEA-COMP:11479"/>
        <dbReference type="Rhea" id="RHEA-COMP:11480"/>
        <dbReference type="ChEBI" id="CHEBI:15378"/>
        <dbReference type="ChEBI" id="CHEBI:29999"/>
        <dbReference type="ChEBI" id="CHEBI:57287"/>
        <dbReference type="ChEBI" id="CHEBI:58343"/>
        <dbReference type="ChEBI" id="CHEBI:64479"/>
    </reaction>
</comment>
<feature type="binding site" evidence="12">
    <location>
        <position position="59"/>
    </location>
    <ligand>
        <name>CoA</name>
        <dbReference type="ChEBI" id="CHEBI:57287"/>
    </ligand>
</feature>
<evidence type="ECO:0000313" key="17">
    <source>
        <dbReference type="Proteomes" id="UP000249898"/>
    </source>
</evidence>
<dbReference type="PANTHER" id="PTHR38096:SF1">
    <property type="entry name" value="ENTEROBACTIN SYNTHASE COMPONENT D"/>
    <property type="match status" value="1"/>
</dbReference>
<evidence type="ECO:0000256" key="9">
    <source>
        <dbReference type="ARBA" id="ARBA00031996"/>
    </source>
</evidence>
<reference evidence="16 17" key="1">
    <citation type="submission" date="2016-06" db="EMBL/GenBank/DDBJ databases">
        <title>The sequenced genome of the ice-adhering bacterium Marinomonas primoryensis, from Antarctica.</title>
        <authorList>
            <person name="Graham L."/>
            <person name="Vance T.D.R."/>
            <person name="Davies P.L."/>
        </authorList>
    </citation>
    <scope>NUCLEOTIDE SEQUENCE [LARGE SCALE GENOMIC DNA]</scope>
    <source>
        <strain evidence="16 17">AceL</strain>
    </source>
</reference>
<comment type="subunit">
    <text evidence="4">EntB, EntD, EntE, and EntF form a multienzyme complex called enterobactin synthase.</text>
</comment>
<proteinExistence type="inferred from homology"/>
<dbReference type="AlphaFoldDB" id="A0A2Z4PSD0"/>
<feature type="binding site" evidence="12">
    <location>
        <begin position="95"/>
        <end position="96"/>
    </location>
    <ligand>
        <name>CoA</name>
        <dbReference type="ChEBI" id="CHEBI:57287"/>
    </ligand>
</feature>
<evidence type="ECO:0000256" key="10">
    <source>
        <dbReference type="ARBA" id="ARBA00049176"/>
    </source>
</evidence>
<dbReference type="GO" id="GO:0008897">
    <property type="term" value="F:holo-[acyl-carrier-protein] synthase activity"/>
    <property type="evidence" value="ECO:0007669"/>
    <property type="project" value="InterPro"/>
</dbReference>
<dbReference type="GO" id="GO:0005886">
    <property type="term" value="C:plasma membrane"/>
    <property type="evidence" value="ECO:0007669"/>
    <property type="project" value="TreeGrafter"/>
</dbReference>
<evidence type="ECO:0000256" key="13">
    <source>
        <dbReference type="PIRSR" id="PIRSR603542-2"/>
    </source>
</evidence>
<dbReference type="OrthoDB" id="8210607at2"/>
<evidence type="ECO:0000256" key="11">
    <source>
        <dbReference type="ARBA" id="ARBA00049191"/>
    </source>
</evidence>
<evidence type="ECO:0000256" key="2">
    <source>
        <dbReference type="ARBA" id="ARBA00004993"/>
    </source>
</evidence>
<dbReference type="InterPro" id="IPR037143">
    <property type="entry name" value="4-PPantetheinyl_Trfase_dom_sf"/>
</dbReference>
<evidence type="ECO:0000256" key="8">
    <source>
        <dbReference type="ARBA" id="ARBA00029894"/>
    </source>
</evidence>
<dbReference type="PANTHER" id="PTHR38096">
    <property type="entry name" value="ENTEROBACTIN SYNTHASE COMPONENT D"/>
    <property type="match status" value="1"/>
</dbReference>
<dbReference type="Proteomes" id="UP000249898">
    <property type="component" value="Chromosome"/>
</dbReference>
<feature type="binding site" evidence="12">
    <location>
        <position position="51"/>
    </location>
    <ligand>
        <name>CoA</name>
        <dbReference type="ChEBI" id="CHEBI:57287"/>
    </ligand>
</feature>
<feature type="domain" description="4'-phosphopantetheinyl transferase N-terminal" evidence="15">
    <location>
        <begin position="49"/>
        <end position="104"/>
    </location>
</feature>
<comment type="pathway">
    <text evidence="2">Siderophore biosynthesis; enterobactin biosynthesis.</text>
</comment>
<keyword evidence="13" id="KW-0460">Magnesium</keyword>
<dbReference type="Gene3D" id="3.90.470.20">
    <property type="entry name" value="4'-phosphopantetheinyl transferase domain"/>
    <property type="match status" value="1"/>
</dbReference>
<feature type="binding site" evidence="12">
    <location>
        <position position="119"/>
    </location>
    <ligand>
        <name>CoA</name>
        <dbReference type="ChEBI" id="CHEBI:57287"/>
    </ligand>
</feature>
<protein>
    <recommendedName>
        <fullName evidence="5">Enterobactin synthase component D</fullName>
    </recommendedName>
    <alternativeName>
        <fullName evidence="8">4'-phosphopantetheinyl transferase EntD</fullName>
    </alternativeName>
    <alternativeName>
        <fullName evidence="9">Enterochelin synthase D</fullName>
    </alternativeName>
</protein>
<evidence type="ECO:0000256" key="7">
    <source>
        <dbReference type="ARBA" id="ARBA00023191"/>
    </source>
</evidence>
<name>A0A2Z4PSD0_9GAMM</name>
<dbReference type="Pfam" id="PF01648">
    <property type="entry name" value="ACPS"/>
    <property type="match status" value="1"/>
</dbReference>
<dbReference type="InterPro" id="IPR041354">
    <property type="entry name" value="4PPT_N"/>
</dbReference>
<feature type="binding site" evidence="13">
    <location>
        <position position="119"/>
    </location>
    <ligand>
        <name>Mg(2+)</name>
        <dbReference type="ChEBI" id="CHEBI:18420"/>
    </ligand>
</feature>